<sequence>MSRASRRITENAQEHLEPGEHVQGAFAGQTMVRLEAADRYRTIVATDRRLLIFDSGTLSQTSCTTLMAELPRETAVGPPNGLLWHRLDLIGEVLHVHRRYFSEVVAIDAAASTT</sequence>
<dbReference type="RefSeq" id="WP_349498829.1">
    <property type="nucleotide sequence ID" value="NZ_JBEFCW010000151.1"/>
</dbReference>
<organism evidence="2 3">
    <name type="scientific">Nocardioides kribbensis</name>
    <dbReference type="NCBI Taxonomy" id="305517"/>
    <lineage>
        <taxon>Bacteria</taxon>
        <taxon>Bacillati</taxon>
        <taxon>Actinomycetota</taxon>
        <taxon>Actinomycetes</taxon>
        <taxon>Propionibacteriales</taxon>
        <taxon>Nocardioidaceae</taxon>
        <taxon>Nocardioides</taxon>
    </lineage>
</organism>
<evidence type="ECO:0000256" key="1">
    <source>
        <dbReference type="SAM" id="MobiDB-lite"/>
    </source>
</evidence>
<comment type="caution">
    <text evidence="2">The sequence shown here is derived from an EMBL/GenBank/DDBJ whole genome shotgun (WGS) entry which is preliminary data.</text>
</comment>
<dbReference type="Proteomes" id="UP001482520">
    <property type="component" value="Unassembled WGS sequence"/>
</dbReference>
<dbReference type="EMBL" id="JBEGDP010000033">
    <property type="protein sequence ID" value="MEQ7849277.1"/>
    <property type="molecule type" value="Genomic_DNA"/>
</dbReference>
<reference evidence="2 3" key="1">
    <citation type="submission" date="2024-02" db="EMBL/GenBank/DDBJ databases">
        <title>Full genome sequence of Nocardioides kribbensis.</title>
        <authorList>
            <person name="Poletto B.L."/>
            <person name="Silva G."/>
            <person name="Galante D."/>
            <person name="Campos K.R."/>
            <person name="Santos M.B.N."/>
            <person name="Sacchi C.T."/>
        </authorList>
    </citation>
    <scope>NUCLEOTIDE SEQUENCE [LARGE SCALE GENOMIC DNA]</scope>
    <source>
        <strain evidence="2 3">O4R</strain>
    </source>
</reference>
<keyword evidence="3" id="KW-1185">Reference proteome</keyword>
<feature type="compositionally biased region" description="Basic and acidic residues" evidence="1">
    <location>
        <begin position="7"/>
        <end position="20"/>
    </location>
</feature>
<proteinExistence type="predicted"/>
<name>A0ABV1P3E4_9ACTN</name>
<gene>
    <name evidence="2" type="ORF">V6R90_18525</name>
</gene>
<evidence type="ECO:0000313" key="3">
    <source>
        <dbReference type="Proteomes" id="UP001482520"/>
    </source>
</evidence>
<feature type="region of interest" description="Disordered" evidence="1">
    <location>
        <begin position="1"/>
        <end position="22"/>
    </location>
</feature>
<protein>
    <submittedName>
        <fullName evidence="2">Uncharacterized protein</fullName>
    </submittedName>
</protein>
<evidence type="ECO:0000313" key="2">
    <source>
        <dbReference type="EMBL" id="MEQ7849277.1"/>
    </source>
</evidence>
<accession>A0ABV1P3E4</accession>